<protein>
    <submittedName>
        <fullName evidence="1">G1 protein</fullName>
    </submittedName>
</protein>
<dbReference type="EMBL" id="MZ244285">
    <property type="protein sequence ID" value="QYW06820.1"/>
    <property type="molecule type" value="Genomic_DNA"/>
</dbReference>
<proteinExistence type="predicted"/>
<name>A0A8G0VTM8_9VIRU</name>
<organism evidence="1">
    <name type="scientific">Xinjiang tick virus 1</name>
    <dbReference type="NCBI Taxonomy" id="2839047"/>
    <lineage>
        <taxon>Viruses</taxon>
    </lineage>
</organism>
<evidence type="ECO:0000313" key="1">
    <source>
        <dbReference type="EMBL" id="QYW06820.1"/>
    </source>
</evidence>
<sequence>MSESCQPWLTLRAVGSRKNRGPLWNRMMTSMYFLVPEYGVPLGKVVVGAEQREAVSTCDPEEGGDLSNQMREQLFPCSEEVVSTTGCKSGARYRYVYRVKVDRARALWKYSYYTDPKKVDLGGCTFREFWMNGTVWGSHNEIYPLLEVPEGKKNGTSLWWSNVIIQPDGYCLFRPNKFEKDRLDVAEVEEPHIEYSAPFEVVDQLTPHGPSVGRIKQNQPDAEMCLDDGKCDYPLGRNPCVGPTQIEITQNLVMTRTSGVRHRITVEVQNRRGPCDPIVVADAPLELVAKVHGPQSTKVLYNLPLHAATVTARAGETWYEYKVTKNVIRPSTSRSSITRLYLSIGMTGCIDGSVTLRVAWKGFSR</sequence>
<accession>A0A8G0VTM8</accession>
<reference evidence="1" key="1">
    <citation type="submission" date="2021-05" db="EMBL/GenBank/DDBJ databases">
        <authorList>
            <person name="Yang Z."/>
            <person name="Zhang W."/>
        </authorList>
    </citation>
    <scope>NUCLEOTIDE SEQUENCE</scope>
    <source>
        <strain evidence="1">XJO381flaviVG1G2</strain>
    </source>
</reference>